<evidence type="ECO:0000313" key="8">
    <source>
        <dbReference type="EMBL" id="MBB5753642.1"/>
    </source>
</evidence>
<keyword evidence="3" id="KW-0472">Membrane</keyword>
<evidence type="ECO:0000256" key="3">
    <source>
        <dbReference type="ARBA" id="ARBA00023136"/>
    </source>
</evidence>
<proteinExistence type="inferred from homology"/>
<dbReference type="GO" id="GO:0009279">
    <property type="term" value="C:cell outer membrane"/>
    <property type="evidence" value="ECO:0007669"/>
    <property type="project" value="UniProtKB-SubCell"/>
</dbReference>
<dbReference type="EMBL" id="JACHOO010000005">
    <property type="protein sequence ID" value="MBB5753642.1"/>
    <property type="molecule type" value="Genomic_DNA"/>
</dbReference>
<feature type="domain" description="Outer membrane protein beta-barrel" evidence="7">
    <location>
        <begin position="30"/>
        <end position="208"/>
    </location>
</feature>
<evidence type="ECO:0000256" key="4">
    <source>
        <dbReference type="ARBA" id="ARBA00023237"/>
    </source>
</evidence>
<evidence type="ECO:0000256" key="1">
    <source>
        <dbReference type="ARBA" id="ARBA00004442"/>
    </source>
</evidence>
<dbReference type="PANTHER" id="PTHR34001">
    <property type="entry name" value="BLL7405 PROTEIN"/>
    <property type="match status" value="1"/>
</dbReference>
<name>A0A7W9FMW6_9HYPH</name>
<evidence type="ECO:0000259" key="7">
    <source>
        <dbReference type="Pfam" id="PF13505"/>
    </source>
</evidence>
<sequence>MKKLLLAGAASLALTGAAAAADLTYEAPPAVAPAPVISSSVFNWSGFYAGVHGGWGWTTADVDSFGDVDGDGFLVGVQGGYNWQMDQFVFGLETDFSYADISGSEAGFDGDLNWLGTTTGRIGYAMDNVLVYAKGGVAYGEGEADSGVADESNWHVGWTAGAGLEYGFTQNVTGRLEYSYVDLGSENYLGTDVDFTTHIVKAGLNFKF</sequence>
<comment type="similarity">
    <text evidence="5">Belongs to the Omp25/RopB family.</text>
</comment>
<evidence type="ECO:0000313" key="9">
    <source>
        <dbReference type="Proteomes" id="UP000523821"/>
    </source>
</evidence>
<comment type="subcellular location">
    <subcellularLocation>
        <location evidence="1">Cell outer membrane</location>
    </subcellularLocation>
</comment>
<keyword evidence="4" id="KW-0998">Cell outer membrane</keyword>
<dbReference type="InterPro" id="IPR051692">
    <property type="entry name" value="OMP-like"/>
</dbReference>
<organism evidence="8 9">
    <name type="scientific">Prosthecomicrobium pneumaticum</name>
    <dbReference type="NCBI Taxonomy" id="81895"/>
    <lineage>
        <taxon>Bacteria</taxon>
        <taxon>Pseudomonadati</taxon>
        <taxon>Pseudomonadota</taxon>
        <taxon>Alphaproteobacteria</taxon>
        <taxon>Hyphomicrobiales</taxon>
        <taxon>Kaistiaceae</taxon>
        <taxon>Prosthecomicrobium</taxon>
    </lineage>
</organism>
<feature type="signal peptide" evidence="6">
    <location>
        <begin position="1"/>
        <end position="20"/>
    </location>
</feature>
<dbReference type="RefSeq" id="WP_183856667.1">
    <property type="nucleotide sequence ID" value="NZ_JACHOO010000005.1"/>
</dbReference>
<dbReference type="PANTHER" id="PTHR34001:SF3">
    <property type="entry name" value="BLL7405 PROTEIN"/>
    <property type="match status" value="1"/>
</dbReference>
<dbReference type="InterPro" id="IPR011250">
    <property type="entry name" value="OMP/PagP_B-barrel"/>
</dbReference>
<reference evidence="8 9" key="1">
    <citation type="submission" date="2020-08" db="EMBL/GenBank/DDBJ databases">
        <title>Genomic Encyclopedia of Type Strains, Phase IV (KMG-IV): sequencing the most valuable type-strain genomes for metagenomic binning, comparative biology and taxonomic classification.</title>
        <authorList>
            <person name="Goeker M."/>
        </authorList>
    </citation>
    <scope>NUCLEOTIDE SEQUENCE [LARGE SCALE GENOMIC DNA]</scope>
    <source>
        <strain evidence="8 9">DSM 16268</strain>
    </source>
</reference>
<evidence type="ECO:0000256" key="5">
    <source>
        <dbReference type="ARBA" id="ARBA00038306"/>
    </source>
</evidence>
<dbReference type="AlphaFoldDB" id="A0A7W9FMW6"/>
<protein>
    <submittedName>
        <fullName evidence="8">Outer membrane immunogenic protein</fullName>
    </submittedName>
</protein>
<comment type="caution">
    <text evidence="8">The sequence shown here is derived from an EMBL/GenBank/DDBJ whole genome shotgun (WGS) entry which is preliminary data.</text>
</comment>
<dbReference type="SUPFAM" id="SSF56925">
    <property type="entry name" value="OMPA-like"/>
    <property type="match status" value="1"/>
</dbReference>
<dbReference type="Gene3D" id="2.40.160.20">
    <property type="match status" value="1"/>
</dbReference>
<dbReference type="Proteomes" id="UP000523821">
    <property type="component" value="Unassembled WGS sequence"/>
</dbReference>
<gene>
    <name evidence="8" type="ORF">GGQ63_002712</name>
</gene>
<keyword evidence="2 6" id="KW-0732">Signal</keyword>
<dbReference type="Pfam" id="PF13505">
    <property type="entry name" value="OMP_b-brl"/>
    <property type="match status" value="1"/>
</dbReference>
<accession>A0A7W9FMW6</accession>
<feature type="chain" id="PRO_5031290035" evidence="6">
    <location>
        <begin position="21"/>
        <end position="208"/>
    </location>
</feature>
<keyword evidence="9" id="KW-1185">Reference proteome</keyword>
<evidence type="ECO:0000256" key="6">
    <source>
        <dbReference type="SAM" id="SignalP"/>
    </source>
</evidence>
<dbReference type="InterPro" id="IPR027385">
    <property type="entry name" value="Beta-barrel_OMP"/>
</dbReference>
<evidence type="ECO:0000256" key="2">
    <source>
        <dbReference type="ARBA" id="ARBA00022729"/>
    </source>
</evidence>